<protein>
    <submittedName>
        <fullName evidence="7">Flippase</fullName>
    </submittedName>
</protein>
<evidence type="ECO:0000256" key="6">
    <source>
        <dbReference type="SAM" id="Phobius"/>
    </source>
</evidence>
<feature type="transmembrane region" description="Helical" evidence="6">
    <location>
        <begin position="302"/>
        <end position="329"/>
    </location>
</feature>
<evidence type="ECO:0000313" key="7">
    <source>
        <dbReference type="EMBL" id="UOQ87009.1"/>
    </source>
</evidence>
<dbReference type="Pfam" id="PF01943">
    <property type="entry name" value="Polysacc_synt"/>
    <property type="match status" value="1"/>
</dbReference>
<evidence type="ECO:0000256" key="1">
    <source>
        <dbReference type="ARBA" id="ARBA00004651"/>
    </source>
</evidence>
<feature type="transmembrane region" description="Helical" evidence="6">
    <location>
        <begin position="341"/>
        <end position="362"/>
    </location>
</feature>
<dbReference type="InterPro" id="IPR050833">
    <property type="entry name" value="Poly_Biosynth_Transport"/>
</dbReference>
<feature type="transmembrane region" description="Helical" evidence="6">
    <location>
        <begin position="93"/>
        <end position="115"/>
    </location>
</feature>
<dbReference type="CDD" id="cd13128">
    <property type="entry name" value="MATE_Wzx_like"/>
    <property type="match status" value="1"/>
</dbReference>
<feature type="transmembrane region" description="Helical" evidence="6">
    <location>
        <begin position="46"/>
        <end position="72"/>
    </location>
</feature>
<evidence type="ECO:0000313" key="8">
    <source>
        <dbReference type="Proteomes" id="UP000831537"/>
    </source>
</evidence>
<dbReference type="Proteomes" id="UP000831537">
    <property type="component" value="Chromosome"/>
</dbReference>
<gene>
    <name evidence="7" type="ORF">MUN87_09055</name>
</gene>
<organism evidence="7 8">
    <name type="scientific">Gracilibacillus salinarum</name>
    <dbReference type="NCBI Taxonomy" id="2932255"/>
    <lineage>
        <taxon>Bacteria</taxon>
        <taxon>Bacillati</taxon>
        <taxon>Bacillota</taxon>
        <taxon>Bacilli</taxon>
        <taxon>Bacillales</taxon>
        <taxon>Bacillaceae</taxon>
        <taxon>Gracilibacillus</taxon>
    </lineage>
</organism>
<keyword evidence="8" id="KW-1185">Reference proteome</keyword>
<keyword evidence="5 6" id="KW-0472">Membrane</keyword>
<keyword evidence="2" id="KW-1003">Cell membrane</keyword>
<proteinExistence type="predicted"/>
<accession>A0ABY4GRU8</accession>
<comment type="subcellular location">
    <subcellularLocation>
        <location evidence="1">Cell membrane</location>
        <topology evidence="1">Multi-pass membrane protein</topology>
    </subcellularLocation>
</comment>
<feature type="transmembrane region" description="Helical" evidence="6">
    <location>
        <begin position="21"/>
        <end position="40"/>
    </location>
</feature>
<feature type="transmembrane region" description="Helical" evidence="6">
    <location>
        <begin position="121"/>
        <end position="137"/>
    </location>
</feature>
<evidence type="ECO:0000256" key="5">
    <source>
        <dbReference type="ARBA" id="ARBA00023136"/>
    </source>
</evidence>
<feature type="transmembrane region" description="Helical" evidence="6">
    <location>
        <begin position="369"/>
        <end position="388"/>
    </location>
</feature>
<sequence>MKNILQSKLVRSISGSIILKIIGSFLAFVTSIILARLLGVVEYGEYSYIIALIGLLSIPTNNGFPNMIIRFISAYKTRSEWSQLKGLLKVSNILALIISLSIFLVTLCIVLSLDINFDEKTIIVGLLLLPLLALNAVRTGILKGLNNVILGQMPENLIIPAVFIIILFLTRFIIGIDLDATTAIIIRVLTVGIAFLVGVLFLRAKIPFQVKNTKEKYNIKTWIHSAIPLLLVGGMMYLNNRFDILMLGVLKNSTDVGIYQVVTKGAELIIFALTALNSVFSPRFSSLYVDNKMLELQKMVTLSARLIFFISLPIALLFIFYGGTILSFFYGNEYAIGGTSLAILAFGQLVNAAFGSVGQLLIMTGYEKFNAFGVAVAAVSNIILNAILIPKWGIIGAATATSISLIVWNVLLAYGVYKKINIYPTLIGKIR</sequence>
<feature type="transmembrane region" description="Helical" evidence="6">
    <location>
        <begin position="180"/>
        <end position="202"/>
    </location>
</feature>
<dbReference type="PANTHER" id="PTHR30250">
    <property type="entry name" value="PST FAMILY PREDICTED COLANIC ACID TRANSPORTER"/>
    <property type="match status" value="1"/>
</dbReference>
<evidence type="ECO:0000256" key="2">
    <source>
        <dbReference type="ARBA" id="ARBA00022475"/>
    </source>
</evidence>
<evidence type="ECO:0000256" key="3">
    <source>
        <dbReference type="ARBA" id="ARBA00022692"/>
    </source>
</evidence>
<feature type="transmembrane region" description="Helical" evidence="6">
    <location>
        <begin position="157"/>
        <end position="174"/>
    </location>
</feature>
<feature type="transmembrane region" description="Helical" evidence="6">
    <location>
        <begin position="222"/>
        <end position="238"/>
    </location>
</feature>
<keyword evidence="3 6" id="KW-0812">Transmembrane</keyword>
<dbReference type="PANTHER" id="PTHR30250:SF11">
    <property type="entry name" value="O-ANTIGEN TRANSPORTER-RELATED"/>
    <property type="match status" value="1"/>
</dbReference>
<feature type="transmembrane region" description="Helical" evidence="6">
    <location>
        <begin position="258"/>
        <end position="281"/>
    </location>
</feature>
<dbReference type="InterPro" id="IPR002797">
    <property type="entry name" value="Polysacc_synth"/>
</dbReference>
<evidence type="ECO:0000256" key="4">
    <source>
        <dbReference type="ARBA" id="ARBA00022989"/>
    </source>
</evidence>
<keyword evidence="4 6" id="KW-1133">Transmembrane helix</keyword>
<dbReference type="EMBL" id="CP095071">
    <property type="protein sequence ID" value="UOQ87009.1"/>
    <property type="molecule type" value="Genomic_DNA"/>
</dbReference>
<reference evidence="7 8" key="1">
    <citation type="submission" date="2022-04" db="EMBL/GenBank/DDBJ databases">
        <title>Gracilibacillus sp. isolated from saltern.</title>
        <authorList>
            <person name="Won M."/>
            <person name="Lee C.-M."/>
            <person name="Woen H.-Y."/>
            <person name="Kwon S.-W."/>
        </authorList>
    </citation>
    <scope>NUCLEOTIDE SEQUENCE [LARGE SCALE GENOMIC DNA]</scope>
    <source>
        <strain evidence="7 8">SSPM10-3</strain>
    </source>
</reference>
<dbReference type="RefSeq" id="WP_244747444.1">
    <property type="nucleotide sequence ID" value="NZ_CP095071.1"/>
</dbReference>
<name>A0ABY4GRU8_9BACI</name>
<feature type="transmembrane region" description="Helical" evidence="6">
    <location>
        <begin position="394"/>
        <end position="417"/>
    </location>
</feature>